<accession>A0A378VXY1</accession>
<name>A0A378VXY1_NEIGO</name>
<proteinExistence type="predicted"/>
<organism evidence="1">
    <name type="scientific">Neisseria gonorrhoeae</name>
    <dbReference type="NCBI Taxonomy" id="485"/>
    <lineage>
        <taxon>Bacteria</taxon>
        <taxon>Pseudomonadati</taxon>
        <taxon>Pseudomonadota</taxon>
        <taxon>Betaproteobacteria</taxon>
        <taxon>Neisseriales</taxon>
        <taxon>Neisseriaceae</taxon>
        <taxon>Neisseria</taxon>
    </lineage>
</organism>
<evidence type="ECO:0000313" key="1">
    <source>
        <dbReference type="EMBL" id="SUA24067.1"/>
    </source>
</evidence>
<dbReference type="AlphaFoldDB" id="A0A378VXY1"/>
<protein>
    <submittedName>
        <fullName evidence="1">Uncharacterized protein</fullName>
    </submittedName>
</protein>
<dbReference type="EMBL" id="UGRI01000001">
    <property type="protein sequence ID" value="SUA24067.1"/>
    <property type="molecule type" value="Genomic_DNA"/>
</dbReference>
<sequence length="82" mass="9196">MNAVPSEAPSGKKNAVNLIHRIFLANAGARILLCQFHLLVRHQFLTDIIQQHQITFVVFQNVGNQLVLVHILHIVPDAPVEK</sequence>
<gene>
    <name evidence="1" type="ORF">NCTC11421_02057</name>
</gene>
<reference evidence="1" key="1">
    <citation type="submission" date="2018-06" db="EMBL/GenBank/DDBJ databases">
        <authorList>
            <consortium name="Pathogen Informatics"/>
            <person name="Doyle S."/>
        </authorList>
    </citation>
    <scope>NUCLEOTIDE SEQUENCE [LARGE SCALE GENOMIC DNA]</scope>
    <source>
        <strain evidence="1">NCTC11421</strain>
    </source>
</reference>